<feature type="domain" description="4'-phosphopantetheinyl transferase N-terminal" evidence="4">
    <location>
        <begin position="29"/>
        <end position="113"/>
    </location>
</feature>
<accession>A0A7T4R430</accession>
<feature type="domain" description="4'-phosphopantetheinyl transferase" evidence="3">
    <location>
        <begin position="119"/>
        <end position="220"/>
    </location>
</feature>
<proteinExistence type="inferred from homology"/>
<reference evidence="5 6" key="1">
    <citation type="submission" date="2020-12" db="EMBL/GenBank/DDBJ databases">
        <authorList>
            <person name="Shan Y."/>
        </authorList>
    </citation>
    <scope>NUCLEOTIDE SEQUENCE [LARGE SCALE GENOMIC DNA]</scope>
    <source>
        <strain evidence="6">csc3.9</strain>
    </source>
</reference>
<evidence type="ECO:0000259" key="3">
    <source>
        <dbReference type="Pfam" id="PF01648"/>
    </source>
</evidence>
<evidence type="ECO:0000313" key="5">
    <source>
        <dbReference type="EMBL" id="QQD19894.1"/>
    </source>
</evidence>
<dbReference type="SUPFAM" id="SSF56214">
    <property type="entry name" value="4'-phosphopantetheinyl transferase"/>
    <property type="match status" value="2"/>
</dbReference>
<comment type="similarity">
    <text evidence="1">Belongs to the P-Pant transferase superfamily. Gsp/Sfp/HetI/AcpT family.</text>
</comment>
<dbReference type="Pfam" id="PF22624">
    <property type="entry name" value="AASDHPPT_N"/>
    <property type="match status" value="1"/>
</dbReference>
<dbReference type="InterPro" id="IPR050559">
    <property type="entry name" value="P-Pant_transferase_sf"/>
</dbReference>
<dbReference type="PANTHER" id="PTHR12215">
    <property type="entry name" value="PHOSPHOPANTETHEINE TRANSFERASE"/>
    <property type="match status" value="1"/>
</dbReference>
<dbReference type="GO" id="GO:0008897">
    <property type="term" value="F:holo-[acyl-carrier-protein] synthase activity"/>
    <property type="evidence" value="ECO:0007669"/>
    <property type="project" value="InterPro"/>
</dbReference>
<dbReference type="AlphaFoldDB" id="A0A7T4R430"/>
<dbReference type="EMBL" id="CP066167">
    <property type="protein sequence ID" value="QQD19894.1"/>
    <property type="molecule type" value="Genomic_DNA"/>
</dbReference>
<dbReference type="GO" id="GO:0019878">
    <property type="term" value="P:lysine biosynthetic process via aminoadipic acid"/>
    <property type="evidence" value="ECO:0007669"/>
    <property type="project" value="TreeGrafter"/>
</dbReference>
<evidence type="ECO:0000256" key="2">
    <source>
        <dbReference type="ARBA" id="ARBA00022679"/>
    </source>
</evidence>
<dbReference type="InterPro" id="IPR037143">
    <property type="entry name" value="4-PPantetheinyl_Trfase_dom_sf"/>
</dbReference>
<dbReference type="GO" id="GO:0005829">
    <property type="term" value="C:cytosol"/>
    <property type="evidence" value="ECO:0007669"/>
    <property type="project" value="TreeGrafter"/>
</dbReference>
<dbReference type="Gene3D" id="3.90.470.20">
    <property type="entry name" value="4'-phosphopantetheinyl transferase domain"/>
    <property type="match status" value="2"/>
</dbReference>
<evidence type="ECO:0000313" key="6">
    <source>
        <dbReference type="Proteomes" id="UP000596063"/>
    </source>
</evidence>
<dbReference type="GO" id="GO:0000287">
    <property type="term" value="F:magnesium ion binding"/>
    <property type="evidence" value="ECO:0007669"/>
    <property type="project" value="InterPro"/>
</dbReference>
<dbReference type="Pfam" id="PF01648">
    <property type="entry name" value="ACPS"/>
    <property type="match status" value="1"/>
</dbReference>
<evidence type="ECO:0000256" key="1">
    <source>
        <dbReference type="ARBA" id="ARBA00010990"/>
    </source>
</evidence>
<keyword evidence="6" id="KW-1185">Reference proteome</keyword>
<dbReference type="InterPro" id="IPR055066">
    <property type="entry name" value="AASDHPPT_N"/>
</dbReference>
<protein>
    <submittedName>
        <fullName evidence="5">4'-phosphopantetheinyl transferase superfamily protein</fullName>
    </submittedName>
</protein>
<sequence>MHIDNSRRVLQPGQVDIWFCATQDRRLDSHFKNYEALISDEEREQYKQMASSDQGRDYLISRALLRTVLAQYCDAAADELALSTNEFGKPQLDTQNSGLQFNTAHSPGLTLCAVSSAEVGIDAEYHSDAGGMLDAADDYLSARELQALRSHPADGQLSLFFRYWTLKEAYLKARGEGLSTPLHDFSIILDGGEFAEFDGPDSEQWDFRVLAQNEQYTVSLALREHIESLNYFQTIPLATDEELPTAGEGLPKYEARSANRLTG</sequence>
<dbReference type="KEGG" id="snan:I6N98_08705"/>
<gene>
    <name evidence="5" type="ORF">I6N98_08705</name>
</gene>
<organism evidence="5 6">
    <name type="scientific">Spongiibacter nanhainus</name>
    <dbReference type="NCBI Taxonomy" id="2794344"/>
    <lineage>
        <taxon>Bacteria</taxon>
        <taxon>Pseudomonadati</taxon>
        <taxon>Pseudomonadota</taxon>
        <taxon>Gammaproteobacteria</taxon>
        <taxon>Cellvibrionales</taxon>
        <taxon>Spongiibacteraceae</taxon>
        <taxon>Spongiibacter</taxon>
    </lineage>
</organism>
<name>A0A7T4R430_9GAMM</name>
<dbReference type="InterPro" id="IPR008278">
    <property type="entry name" value="4-PPantetheinyl_Trfase_dom"/>
</dbReference>
<dbReference type="Proteomes" id="UP000596063">
    <property type="component" value="Chromosome"/>
</dbReference>
<keyword evidence="2 5" id="KW-0808">Transferase</keyword>
<evidence type="ECO:0000259" key="4">
    <source>
        <dbReference type="Pfam" id="PF22624"/>
    </source>
</evidence>
<dbReference type="PANTHER" id="PTHR12215:SF10">
    <property type="entry name" value="L-AMINOADIPATE-SEMIALDEHYDE DEHYDROGENASE-PHOSPHOPANTETHEINYL TRANSFERASE"/>
    <property type="match status" value="1"/>
</dbReference>
<dbReference type="RefSeq" id="WP_198571378.1">
    <property type="nucleotide sequence ID" value="NZ_CP066167.1"/>
</dbReference>